<proteinExistence type="predicted"/>
<name>A0A2N9IZK2_FAGSY</name>
<organism evidence="5">
    <name type="scientific">Fagus sylvatica</name>
    <name type="common">Beechnut</name>
    <dbReference type="NCBI Taxonomy" id="28930"/>
    <lineage>
        <taxon>Eukaryota</taxon>
        <taxon>Viridiplantae</taxon>
        <taxon>Streptophyta</taxon>
        <taxon>Embryophyta</taxon>
        <taxon>Tracheophyta</taxon>
        <taxon>Spermatophyta</taxon>
        <taxon>Magnoliopsida</taxon>
        <taxon>eudicotyledons</taxon>
        <taxon>Gunneridae</taxon>
        <taxon>Pentapetalae</taxon>
        <taxon>rosids</taxon>
        <taxon>fabids</taxon>
        <taxon>Fagales</taxon>
        <taxon>Fagaceae</taxon>
        <taxon>Fagus</taxon>
    </lineage>
</organism>
<dbReference type="AlphaFoldDB" id="A0A2N9IZK2"/>
<feature type="domain" description="Reverse transcriptase zinc-binding" evidence="3">
    <location>
        <begin position="218"/>
        <end position="299"/>
    </location>
</feature>
<evidence type="ECO:0000256" key="2">
    <source>
        <dbReference type="SAM" id="SignalP"/>
    </source>
</evidence>
<dbReference type="Gene3D" id="3.30.360.10">
    <property type="entry name" value="Dihydrodipicolinate Reductase, domain 2"/>
    <property type="match status" value="2"/>
</dbReference>
<dbReference type="PANTHER" id="PTHR11133:SF22">
    <property type="entry name" value="ALPHA-AMINOADIPIC SEMIALDEHYDE SYNTHASE, MITOCHONDRIAL"/>
    <property type="match status" value="1"/>
</dbReference>
<dbReference type="InterPro" id="IPR051168">
    <property type="entry name" value="AASS"/>
</dbReference>
<dbReference type="InterPro" id="IPR032095">
    <property type="entry name" value="Sacchrp_dh-like_C"/>
</dbReference>
<evidence type="ECO:0000313" key="5">
    <source>
        <dbReference type="EMBL" id="SPD29670.1"/>
    </source>
</evidence>
<dbReference type="PANTHER" id="PTHR11133">
    <property type="entry name" value="SACCHAROPINE DEHYDROGENASE"/>
    <property type="match status" value="1"/>
</dbReference>
<dbReference type="InterPro" id="IPR026960">
    <property type="entry name" value="RVT-Znf"/>
</dbReference>
<dbReference type="Gene3D" id="3.40.50.720">
    <property type="entry name" value="NAD(P)-binding Rossmann-like Domain"/>
    <property type="match status" value="1"/>
</dbReference>
<evidence type="ECO:0000259" key="4">
    <source>
        <dbReference type="Pfam" id="PF16653"/>
    </source>
</evidence>
<keyword evidence="1" id="KW-0560">Oxidoreductase</keyword>
<feature type="chain" id="PRO_5014667073" description="Reverse transcriptase zinc-binding domain-containing protein" evidence="2">
    <location>
        <begin position="20"/>
        <end position="1068"/>
    </location>
</feature>
<accession>A0A2N9IZK2</accession>
<dbReference type="GO" id="GO:0005737">
    <property type="term" value="C:cytoplasm"/>
    <property type="evidence" value="ECO:0007669"/>
    <property type="project" value="TreeGrafter"/>
</dbReference>
<dbReference type="GO" id="GO:0019878">
    <property type="term" value="P:lysine biosynthetic process via aminoadipic acid"/>
    <property type="evidence" value="ECO:0007669"/>
    <property type="project" value="TreeGrafter"/>
</dbReference>
<evidence type="ECO:0000256" key="1">
    <source>
        <dbReference type="ARBA" id="ARBA00023002"/>
    </source>
</evidence>
<dbReference type="SUPFAM" id="SSF55347">
    <property type="entry name" value="Glyceraldehyde-3-phosphate dehydrogenase-like, C-terminal domain"/>
    <property type="match status" value="2"/>
</dbReference>
<feature type="domain" description="Saccharopine dehydrogenase-like C-terminal" evidence="4">
    <location>
        <begin position="325"/>
        <end position="423"/>
    </location>
</feature>
<dbReference type="GO" id="GO:0004753">
    <property type="term" value="F:saccharopine dehydrogenase activity"/>
    <property type="evidence" value="ECO:0007669"/>
    <property type="project" value="TreeGrafter"/>
</dbReference>
<feature type="domain" description="Saccharopine dehydrogenase-like C-terminal" evidence="4">
    <location>
        <begin position="424"/>
        <end position="685"/>
    </location>
</feature>
<evidence type="ECO:0008006" key="6">
    <source>
        <dbReference type="Google" id="ProtNLM"/>
    </source>
</evidence>
<feature type="signal peptide" evidence="2">
    <location>
        <begin position="1"/>
        <end position="19"/>
    </location>
</feature>
<protein>
    <recommendedName>
        <fullName evidence="6">Reverse transcriptase zinc-binding domain-containing protein</fullName>
    </recommendedName>
</protein>
<keyword evidence="2" id="KW-0732">Signal</keyword>
<dbReference type="Pfam" id="PF16653">
    <property type="entry name" value="Sacchrp_dh_C"/>
    <property type="match status" value="2"/>
</dbReference>
<dbReference type="EMBL" id="OIVN01006281">
    <property type="protein sequence ID" value="SPD29670.1"/>
    <property type="molecule type" value="Genomic_DNA"/>
</dbReference>
<reference evidence="5" key="1">
    <citation type="submission" date="2018-02" db="EMBL/GenBank/DDBJ databases">
        <authorList>
            <person name="Cohen D.B."/>
            <person name="Kent A.D."/>
        </authorList>
    </citation>
    <scope>NUCLEOTIDE SEQUENCE</scope>
</reference>
<sequence>MSQLLYVRMVLTCFEAATGLRVNMSKSEMVSVGEGPHTRTTAVWNPILEKMERRLLGWQKLYLSKGGRLTLLRSTLSSLPTYFLSLFTIPISVAHRIEKLQRDFLWGGMGNDFKHHLFVVGQGNRVRFWEDKWCGDLALKDRFPLLFTCSSNQGATLDTVLRRSASGGVGEWNVTFTRSFNDWEVEMVVEFFHVLSSVAVPNLVPDGLKWNCNKDGVFDSRSFYVALNNRPGLLLTWKSVWKVKAPPRVVFFIWSAAWGKILTCDNLMHRGYTMAGWCCMCQCAKETVDHLLIHCSAIQTLLCSVLFTSIGFCREGCWNYYLGGGIDHMMAMKMINQAHVRKGRIRSFTSYCGGLPSPAAANNPLAHKFSWNPAGAIRAGRNPATYRSHGETLHIDGDSLYDSAVRLRIPDLPAFALECLPNHHMMAMKMINQAHVRKGRIRSFTSYCGGLPSPAAANNPLAYKFSWNPAGAIRAGLNPATYRSHGETLHIDGDSLYDSAVRFRIPDLPAFALECLPNCNSLVYGELYGIGCEASTIFRGTLRYEGMTYVDGHLIAEKDITERIVTLGHCKEQGTAAKAAKTIIFLGFHEPREIPASCQSAFDVICLRMEESLAYSGTEQISQMALSENHRATLLEFGRTKNGKTITAMALTVGILAGIGALLLLENKIKTRGVLRPIEPEVYVPGFAKTCQAISRQGMGCLSYAKACRGMPRQGMGCLGFANACPAMSRQGMSCLGFAKACQAMSRQGMGCLGFDKACQAMQGMGCLGFDKACQAMPGHGLPRLAKSRHGLPRLCQGLPSHVNARHGLPMLCQGLPSHVKARHGLPRLCQSLPSHVKARHGLPRLCQGLPRQGMGCLSFAKASQAMSRQGMACLGYSKACRCMPRQGMGYLGFAKACQAMSRQGMGCLGFAKACHAMSRQGMGCLGFVMACQAISRQGMGCLGYAKACQSMSRQGMGCLGFVKACQAMLRQRMGCQGLPTDAKSRHGLPRLCQGFPSHVKARHGLPRPCQGLPRYAKAWLGLPRLCQGLPSHVKARHGRPRLCQGFPSHAKARHGLPRFCQGKALAA</sequence>
<evidence type="ECO:0000259" key="3">
    <source>
        <dbReference type="Pfam" id="PF13966"/>
    </source>
</evidence>
<dbReference type="Pfam" id="PF13966">
    <property type="entry name" value="zf-RVT"/>
    <property type="match status" value="1"/>
</dbReference>
<gene>
    <name evidence="5" type="ORF">FSB_LOCUS57552</name>
</gene>